<dbReference type="EMBL" id="JACSNR010000004">
    <property type="protein sequence ID" value="MBM6923070.1"/>
    <property type="molecule type" value="Genomic_DNA"/>
</dbReference>
<gene>
    <name evidence="2" type="ORF">H9X81_05100</name>
</gene>
<organism evidence="2 3">
    <name type="scientific">Hydrogenoanaerobacterium saccharovorans</name>
    <dbReference type="NCBI Taxonomy" id="474960"/>
    <lineage>
        <taxon>Bacteria</taxon>
        <taxon>Bacillati</taxon>
        <taxon>Bacillota</taxon>
        <taxon>Clostridia</taxon>
        <taxon>Eubacteriales</taxon>
        <taxon>Oscillospiraceae</taxon>
        <taxon>Hydrogenoanaerobacterium</taxon>
    </lineage>
</organism>
<dbReference type="Pfam" id="PF07561">
    <property type="entry name" value="DUF1540"/>
    <property type="match status" value="2"/>
</dbReference>
<feature type="domain" description="DUF1540" evidence="1">
    <location>
        <begin position="5"/>
        <end position="42"/>
    </location>
</feature>
<feature type="domain" description="DUF1540" evidence="1">
    <location>
        <begin position="64"/>
        <end position="102"/>
    </location>
</feature>
<evidence type="ECO:0000259" key="1">
    <source>
        <dbReference type="Pfam" id="PF07561"/>
    </source>
</evidence>
<accession>A0ABS2GKP6</accession>
<name>A0ABS2GKP6_9FIRM</name>
<evidence type="ECO:0000313" key="3">
    <source>
        <dbReference type="Proteomes" id="UP000724149"/>
    </source>
</evidence>
<sequence length="105" mass="10934">MAELTCSVNTCASHNGGYCCRNSIKIDGHSAVMKDQTFCGSFQQKTGGAVNAACGSTPNPHMEIRCSASHCAHNQGGHCSAENVTVSGGSVTEMTETICDSFEAR</sequence>
<proteinExistence type="predicted"/>
<keyword evidence="3" id="KW-1185">Reference proteome</keyword>
<dbReference type="InterPro" id="IPR011437">
    <property type="entry name" value="DUF1540"/>
</dbReference>
<evidence type="ECO:0000313" key="2">
    <source>
        <dbReference type="EMBL" id="MBM6923070.1"/>
    </source>
</evidence>
<reference evidence="2 3" key="1">
    <citation type="journal article" date="2021" name="Sci. Rep.">
        <title>The distribution of antibiotic resistance genes in chicken gut microbiota commensals.</title>
        <authorList>
            <person name="Juricova H."/>
            <person name="Matiasovicova J."/>
            <person name="Kubasova T."/>
            <person name="Cejkova D."/>
            <person name="Rychlik I."/>
        </authorList>
    </citation>
    <scope>NUCLEOTIDE SEQUENCE [LARGE SCALE GENOMIC DNA]</scope>
    <source>
        <strain evidence="2 3">An564</strain>
    </source>
</reference>
<dbReference type="Proteomes" id="UP000724149">
    <property type="component" value="Unassembled WGS sequence"/>
</dbReference>
<comment type="caution">
    <text evidence="2">The sequence shown here is derived from an EMBL/GenBank/DDBJ whole genome shotgun (WGS) entry which is preliminary data.</text>
</comment>
<protein>
    <submittedName>
        <fullName evidence="2">DUF1540 domain-containing protein</fullName>
    </submittedName>
</protein>
<dbReference type="RefSeq" id="WP_191392024.1">
    <property type="nucleotide sequence ID" value="NZ_JACSNR010000004.1"/>
</dbReference>